<comment type="caution">
    <text evidence="3">The sequence shown here is derived from an EMBL/GenBank/DDBJ whole genome shotgun (WGS) entry which is preliminary data.</text>
</comment>
<dbReference type="PANTHER" id="PTHR45851">
    <property type="entry name" value="MYC PROTO-ONCOGENE"/>
    <property type="match status" value="1"/>
</dbReference>
<dbReference type="GO" id="GO:0046983">
    <property type="term" value="F:protein dimerization activity"/>
    <property type="evidence" value="ECO:0007669"/>
    <property type="project" value="InterPro"/>
</dbReference>
<proteinExistence type="predicted"/>
<dbReference type="Proteomes" id="UP001304243">
    <property type="component" value="Unassembled WGS sequence"/>
</dbReference>
<feature type="region of interest" description="Disordered" evidence="1">
    <location>
        <begin position="158"/>
        <end position="303"/>
    </location>
</feature>
<feature type="compositionally biased region" description="Low complexity" evidence="1">
    <location>
        <begin position="13"/>
        <end position="33"/>
    </location>
</feature>
<feature type="compositionally biased region" description="Low complexity" evidence="1">
    <location>
        <begin position="232"/>
        <end position="251"/>
    </location>
</feature>
<evidence type="ECO:0000256" key="1">
    <source>
        <dbReference type="SAM" id="MobiDB-lite"/>
    </source>
</evidence>
<dbReference type="Gene3D" id="4.10.280.10">
    <property type="entry name" value="Helix-loop-helix DNA-binding domain"/>
    <property type="match status" value="1"/>
</dbReference>
<feature type="compositionally biased region" description="Low complexity" evidence="1">
    <location>
        <begin position="171"/>
        <end position="184"/>
    </location>
</feature>
<dbReference type="SMART" id="SM00353">
    <property type="entry name" value="HLH"/>
    <property type="match status" value="1"/>
</dbReference>
<dbReference type="AlphaFoldDB" id="A0AAN7DG14"/>
<protein>
    <recommendedName>
        <fullName evidence="2">BHLH domain-containing protein</fullName>
    </recommendedName>
</protein>
<feature type="compositionally biased region" description="Polar residues" evidence="1">
    <location>
        <begin position="277"/>
        <end position="297"/>
    </location>
</feature>
<sequence length="480" mass="53046">MSVERSNTRKKSTPTTTTTTTTSTSAPAATTSPQLNDSSRQLNMSASSTLVSSSSNYPLGISFSSNVAQMNESDDIAYIEKRTAHNALERQRREGLNTKFQELAHVLPALQQIRRPSKSMIVAKSLEFVSSAGERENDFQGQIYALRKENEQLMRQASLSKKRMKKRLDQESSSSESGSKKSASVMIKLSSKKRLSKLKPQSRQSAASNEQPSNVPSKKRTRSEGVDQPELSTSSNKVKSPSPPCSSSSVVATEVLPRQPPSPPKISSNKRRKRNATVETYQHQHQQAMPTAVTTTAGPHYSSYHHQTIDQSLIASVDLPSYQQPQQRIMSSQRPRFNSHQPATADMLQQQQQQQQQQQHSSPVVSRHNSLTLTDQISTAQFDFGTTVAATPSQLSIIHSPFGNEHIFFNTFDNLDNIVSTIPALTTPSIGNNSTHQHTPPSTSSASSATSTNYDNSLDFIHSIMQGQDPSTNNQFYQWH</sequence>
<feature type="compositionally biased region" description="Low complexity" evidence="1">
    <location>
        <begin position="434"/>
        <end position="451"/>
    </location>
</feature>
<feature type="region of interest" description="Disordered" evidence="1">
    <location>
        <begin position="322"/>
        <end position="369"/>
    </location>
</feature>
<dbReference type="EMBL" id="JASEJX010000014">
    <property type="protein sequence ID" value="KAK4515924.1"/>
    <property type="molecule type" value="Genomic_DNA"/>
</dbReference>
<dbReference type="InterPro" id="IPR011598">
    <property type="entry name" value="bHLH_dom"/>
</dbReference>
<dbReference type="InterPro" id="IPR050433">
    <property type="entry name" value="Myc_transcription_factors"/>
</dbReference>
<feature type="region of interest" description="Disordered" evidence="1">
    <location>
        <begin position="430"/>
        <end position="451"/>
    </location>
</feature>
<feature type="compositionally biased region" description="Polar residues" evidence="1">
    <location>
        <begin position="322"/>
        <end position="342"/>
    </location>
</feature>
<dbReference type="Pfam" id="PF00010">
    <property type="entry name" value="HLH"/>
    <property type="match status" value="1"/>
</dbReference>
<dbReference type="PROSITE" id="PS50888">
    <property type="entry name" value="BHLH"/>
    <property type="match status" value="1"/>
</dbReference>
<evidence type="ECO:0000313" key="3">
    <source>
        <dbReference type="EMBL" id="KAK4515924.1"/>
    </source>
</evidence>
<evidence type="ECO:0000313" key="4">
    <source>
        <dbReference type="Proteomes" id="UP001304243"/>
    </source>
</evidence>
<name>A0AAN7DG14_9FUNG</name>
<dbReference type="InterPro" id="IPR036638">
    <property type="entry name" value="HLH_DNA-bd_sf"/>
</dbReference>
<feature type="region of interest" description="Disordered" evidence="1">
    <location>
        <begin position="1"/>
        <end position="53"/>
    </location>
</feature>
<keyword evidence="4" id="KW-1185">Reference proteome</keyword>
<reference evidence="3 4" key="1">
    <citation type="submission" date="2022-11" db="EMBL/GenBank/DDBJ databases">
        <title>Mucor velutinosus strain NIH1002 WGS.</title>
        <authorList>
            <person name="Subramanian P."/>
            <person name="Mullikin J.C."/>
            <person name="Segre J.A."/>
            <person name="Zelazny A.M."/>
        </authorList>
    </citation>
    <scope>NUCLEOTIDE SEQUENCE [LARGE SCALE GENOMIC DNA]</scope>
    <source>
        <strain evidence="3 4">NIH1002</strain>
    </source>
</reference>
<accession>A0AAN7DG14</accession>
<dbReference type="RefSeq" id="XP_064682590.1">
    <property type="nucleotide sequence ID" value="XM_064830088.1"/>
</dbReference>
<gene>
    <name evidence="3" type="ORF">ATC70_010882</name>
</gene>
<feature type="compositionally biased region" description="Polar residues" evidence="1">
    <location>
        <begin position="34"/>
        <end position="44"/>
    </location>
</feature>
<dbReference type="SUPFAM" id="SSF47459">
    <property type="entry name" value="HLH, helix-loop-helix DNA-binding domain"/>
    <property type="match status" value="1"/>
</dbReference>
<evidence type="ECO:0000259" key="2">
    <source>
        <dbReference type="PROSITE" id="PS50888"/>
    </source>
</evidence>
<organism evidence="3 4">
    <name type="scientific">Mucor velutinosus</name>
    <dbReference type="NCBI Taxonomy" id="708070"/>
    <lineage>
        <taxon>Eukaryota</taxon>
        <taxon>Fungi</taxon>
        <taxon>Fungi incertae sedis</taxon>
        <taxon>Mucoromycota</taxon>
        <taxon>Mucoromycotina</taxon>
        <taxon>Mucoromycetes</taxon>
        <taxon>Mucorales</taxon>
        <taxon>Mucorineae</taxon>
        <taxon>Mucoraceae</taxon>
        <taxon>Mucor</taxon>
    </lineage>
</organism>
<feature type="compositionally biased region" description="Polar residues" evidence="1">
    <location>
        <begin position="360"/>
        <end position="369"/>
    </location>
</feature>
<feature type="compositionally biased region" description="Polar residues" evidence="1">
    <location>
        <begin position="201"/>
        <end position="216"/>
    </location>
</feature>
<feature type="domain" description="BHLH" evidence="2">
    <location>
        <begin position="80"/>
        <end position="132"/>
    </location>
</feature>
<feature type="compositionally biased region" description="Low complexity" evidence="1">
    <location>
        <begin position="349"/>
        <end position="359"/>
    </location>
</feature>
<dbReference type="GeneID" id="89954568"/>